<dbReference type="EMBL" id="CATOUU010001099">
    <property type="protein sequence ID" value="CAI9971913.1"/>
    <property type="molecule type" value="Genomic_DNA"/>
</dbReference>
<reference evidence="4 6" key="2">
    <citation type="submission" date="2024-07" db="EMBL/GenBank/DDBJ databases">
        <authorList>
            <person name="Akdeniz Z."/>
        </authorList>
    </citation>
    <scope>NUCLEOTIDE SEQUENCE [LARGE SCALE GENOMIC DNA]</scope>
</reference>
<evidence type="ECO:0000313" key="2">
    <source>
        <dbReference type="EMBL" id="CAI9920785.1"/>
    </source>
</evidence>
<dbReference type="GO" id="GO:0003677">
    <property type="term" value="F:DNA binding"/>
    <property type="evidence" value="ECO:0007669"/>
    <property type="project" value="UniProtKB-KW"/>
</dbReference>
<evidence type="ECO:0000313" key="5">
    <source>
        <dbReference type="EMBL" id="CAL6054845.1"/>
    </source>
</evidence>
<gene>
    <name evidence="4" type="ORF">HINF_LOCUS42190</name>
    <name evidence="5" type="ORF">HINF_LOCUS46259</name>
    <name evidence="3" type="ORF">HINF_LOCUS59558</name>
    <name evidence="2" type="ORF">HINF_LOCUS8430</name>
</gene>
<accession>A0AA86TL85</accession>
<name>A0AA86TL85_9EUKA</name>
<feature type="region of interest" description="Disordered" evidence="1">
    <location>
        <begin position="56"/>
        <end position="95"/>
    </location>
</feature>
<dbReference type="AlphaFoldDB" id="A0AA86TL85"/>
<dbReference type="EMBL" id="CAXDID020000204">
    <property type="protein sequence ID" value="CAL6054845.1"/>
    <property type="molecule type" value="Genomic_DNA"/>
</dbReference>
<comment type="caution">
    <text evidence="2">The sequence shown here is derived from an EMBL/GenBank/DDBJ whole genome shotgun (WGS) entry which is preliminary data.</text>
</comment>
<evidence type="ECO:0000256" key="1">
    <source>
        <dbReference type="SAM" id="MobiDB-lite"/>
    </source>
</evidence>
<dbReference type="EMBL" id="CAXDID020000171">
    <property type="protein sequence ID" value="CAL6047403.1"/>
    <property type="molecule type" value="Genomic_DNA"/>
</dbReference>
<sequence length="108" mass="13041">MSYHFWTEEELSLLIGGLKRYDFNWEEVQAKFFQNLSVAQLKNKFYSNKQFKQLANQPSTDYEKQQMRQLKQQNQQLKTQTQDNSDQQNQMQNNDLKDLINKLTELTK</sequence>
<evidence type="ECO:0000313" key="4">
    <source>
        <dbReference type="EMBL" id="CAL6047403.1"/>
    </source>
</evidence>
<dbReference type="InterPro" id="IPR001005">
    <property type="entry name" value="SANT/Myb"/>
</dbReference>
<feature type="compositionally biased region" description="Low complexity" evidence="1">
    <location>
        <begin position="67"/>
        <end position="94"/>
    </location>
</feature>
<dbReference type="Gene3D" id="1.10.10.60">
    <property type="entry name" value="Homeodomain-like"/>
    <property type="match status" value="1"/>
</dbReference>
<keyword evidence="2" id="KW-0238">DNA-binding</keyword>
<reference evidence="2" key="1">
    <citation type="submission" date="2023-06" db="EMBL/GenBank/DDBJ databases">
        <authorList>
            <person name="Kurt Z."/>
        </authorList>
    </citation>
    <scope>NUCLEOTIDE SEQUENCE</scope>
</reference>
<dbReference type="InterPro" id="IPR009057">
    <property type="entry name" value="Homeodomain-like_sf"/>
</dbReference>
<protein>
    <submittedName>
        <fullName evidence="2">Myb-like DNA-binding domain-containing protein</fullName>
    </submittedName>
    <submittedName>
        <fullName evidence="4">Myb-like_DNA-binding domain-containing protein</fullName>
    </submittedName>
</protein>
<evidence type="ECO:0000313" key="3">
    <source>
        <dbReference type="EMBL" id="CAI9971913.1"/>
    </source>
</evidence>
<proteinExistence type="predicted"/>
<dbReference type="SUPFAM" id="SSF46689">
    <property type="entry name" value="Homeodomain-like"/>
    <property type="match status" value="1"/>
</dbReference>
<dbReference type="Proteomes" id="UP001642409">
    <property type="component" value="Unassembled WGS sequence"/>
</dbReference>
<dbReference type="EMBL" id="CATOUU010000204">
    <property type="protein sequence ID" value="CAI9920785.1"/>
    <property type="molecule type" value="Genomic_DNA"/>
</dbReference>
<dbReference type="CDD" id="cd00167">
    <property type="entry name" value="SANT"/>
    <property type="match status" value="1"/>
</dbReference>
<evidence type="ECO:0000313" key="6">
    <source>
        <dbReference type="Proteomes" id="UP001642409"/>
    </source>
</evidence>
<organism evidence="2">
    <name type="scientific">Hexamita inflata</name>
    <dbReference type="NCBI Taxonomy" id="28002"/>
    <lineage>
        <taxon>Eukaryota</taxon>
        <taxon>Metamonada</taxon>
        <taxon>Diplomonadida</taxon>
        <taxon>Hexamitidae</taxon>
        <taxon>Hexamitinae</taxon>
        <taxon>Hexamita</taxon>
    </lineage>
</organism>
<keyword evidence="6" id="KW-1185">Reference proteome</keyword>